<dbReference type="InParanoid" id="A0A2P5HZR8"/>
<dbReference type="EMBL" id="MAVT02000454">
    <property type="protein sequence ID" value="POS75709.1"/>
    <property type="molecule type" value="Genomic_DNA"/>
</dbReference>
<dbReference type="AlphaFoldDB" id="A0A2P5HZR8"/>
<gene>
    <name evidence="1" type="ORF">DHEL01_v205905</name>
</gene>
<evidence type="ECO:0000313" key="2">
    <source>
        <dbReference type="Proteomes" id="UP000094444"/>
    </source>
</evidence>
<accession>A0A2P5HZR8</accession>
<evidence type="ECO:0000313" key="1">
    <source>
        <dbReference type="EMBL" id="POS75709.1"/>
    </source>
</evidence>
<comment type="caution">
    <text evidence="1">The sequence shown here is derived from an EMBL/GenBank/DDBJ whole genome shotgun (WGS) entry which is preliminary data.</text>
</comment>
<dbReference type="Proteomes" id="UP000094444">
    <property type="component" value="Unassembled WGS sequence"/>
</dbReference>
<keyword evidence="2" id="KW-1185">Reference proteome</keyword>
<dbReference type="OrthoDB" id="3913322at2759"/>
<proteinExistence type="predicted"/>
<name>A0A2P5HZR8_DIAHE</name>
<reference evidence="1" key="1">
    <citation type="submission" date="2017-09" db="EMBL/GenBank/DDBJ databases">
        <title>Polyketide synthases of a Diaporthe helianthi virulent isolate.</title>
        <authorList>
            <person name="Baroncelli R."/>
        </authorList>
    </citation>
    <scope>NUCLEOTIDE SEQUENCE [LARGE SCALE GENOMIC DNA]</scope>
    <source>
        <strain evidence="1">7/96</strain>
    </source>
</reference>
<dbReference type="InterPro" id="IPR045469">
    <property type="entry name" value="Nis1"/>
</dbReference>
<protein>
    <submittedName>
        <fullName evidence="1">Uncharacterized protein</fullName>
    </submittedName>
</protein>
<organism evidence="1 2">
    <name type="scientific">Diaporthe helianthi</name>
    <dbReference type="NCBI Taxonomy" id="158607"/>
    <lineage>
        <taxon>Eukaryota</taxon>
        <taxon>Fungi</taxon>
        <taxon>Dikarya</taxon>
        <taxon>Ascomycota</taxon>
        <taxon>Pezizomycotina</taxon>
        <taxon>Sordariomycetes</taxon>
        <taxon>Sordariomycetidae</taxon>
        <taxon>Diaporthales</taxon>
        <taxon>Diaporthaceae</taxon>
        <taxon>Diaporthe</taxon>
    </lineage>
</organism>
<sequence>MYLTRVAKTIPFLAATLANARLFELGLPEQIKPGEKFNVTVKQAIGIPMIEVSMLFGIDRYDAEANIAPEPGNIGGTLLGTLDLRAILGDGRGQNVTTLAGMTVPDKFALGPAAVQAVILSVQGPVNSPTIETWFWNVTISDSTSDQLVYATYADTSSRYCQI</sequence>
<dbReference type="Pfam" id="PF19271">
    <property type="entry name" value="Nis1"/>
    <property type="match status" value="1"/>
</dbReference>